<evidence type="ECO:0000313" key="2">
    <source>
        <dbReference type="EMBL" id="TSE24363.1"/>
    </source>
</evidence>
<dbReference type="Pfam" id="PF02810">
    <property type="entry name" value="SEC-C"/>
    <property type="match status" value="1"/>
</dbReference>
<reference evidence="2 3" key="1">
    <citation type="submission" date="2019-07" db="EMBL/GenBank/DDBJ databases">
        <title>Tepidimonas sediminis YIM 72259 draft genome.</title>
        <authorList>
            <person name="Da Costa M.S."/>
            <person name="Froufe H.J.C."/>
            <person name="Egas C."/>
            <person name="Albuquerque L."/>
        </authorList>
    </citation>
    <scope>NUCLEOTIDE SEQUENCE [LARGE SCALE GENOMIC DNA]</scope>
    <source>
        <strain evidence="2 3">YIM 72259</strain>
    </source>
</reference>
<dbReference type="Pfam" id="PF03695">
    <property type="entry name" value="UPF0149"/>
    <property type="match status" value="1"/>
</dbReference>
<proteinExistence type="predicted"/>
<dbReference type="Proteomes" id="UP000320225">
    <property type="component" value="Unassembled WGS sequence"/>
</dbReference>
<dbReference type="PANTHER" id="PTHR33747">
    <property type="entry name" value="UPF0225 PROTEIN SCO1677"/>
    <property type="match status" value="1"/>
</dbReference>
<dbReference type="SUPFAM" id="SSF101327">
    <property type="entry name" value="YgfB-like"/>
    <property type="match status" value="1"/>
</dbReference>
<comment type="caution">
    <text evidence="2">The sequence shown here is derived from an EMBL/GenBank/DDBJ whole genome shotgun (WGS) entry which is preliminary data.</text>
</comment>
<dbReference type="InterPro" id="IPR011978">
    <property type="entry name" value="YgfB-like"/>
</dbReference>
<dbReference type="AlphaFoldDB" id="A0A554WLB7"/>
<keyword evidence="3" id="KW-1185">Reference proteome</keyword>
<evidence type="ECO:0000256" key="1">
    <source>
        <dbReference type="SAM" id="MobiDB-lite"/>
    </source>
</evidence>
<dbReference type="PANTHER" id="PTHR33747:SF1">
    <property type="entry name" value="ADENYLATE CYCLASE-ASSOCIATED CAP C-TERMINAL DOMAIN-CONTAINING PROTEIN"/>
    <property type="match status" value="1"/>
</dbReference>
<dbReference type="RefSeq" id="WP_143896231.1">
    <property type="nucleotide sequence ID" value="NZ_VJND01000013.1"/>
</dbReference>
<dbReference type="InterPro" id="IPR004027">
    <property type="entry name" value="SEC_C_motif"/>
</dbReference>
<name>A0A554WLB7_9BURK</name>
<dbReference type="SUPFAM" id="SSF103642">
    <property type="entry name" value="Sec-C motif"/>
    <property type="match status" value="1"/>
</dbReference>
<dbReference type="NCBIfam" id="TIGR02292">
    <property type="entry name" value="ygfB_yecA"/>
    <property type="match status" value="1"/>
</dbReference>
<dbReference type="EMBL" id="VJND01000013">
    <property type="protein sequence ID" value="TSE24363.1"/>
    <property type="molecule type" value="Genomic_DNA"/>
</dbReference>
<gene>
    <name evidence="2" type="ORF">Tsedi_02017</name>
</gene>
<feature type="region of interest" description="Disordered" evidence="1">
    <location>
        <begin position="249"/>
        <end position="268"/>
    </location>
</feature>
<organism evidence="2 3">
    <name type="scientific">Tepidimonas sediminis</name>
    <dbReference type="NCBI Taxonomy" id="2588941"/>
    <lineage>
        <taxon>Bacteria</taxon>
        <taxon>Pseudomonadati</taxon>
        <taxon>Pseudomonadota</taxon>
        <taxon>Betaproteobacteria</taxon>
        <taxon>Burkholderiales</taxon>
        <taxon>Tepidimonas</taxon>
    </lineage>
</organism>
<dbReference type="Gene3D" id="3.10.450.50">
    <property type="match status" value="1"/>
</dbReference>
<sequence length="276" mass="30350">MDTPPPPTAALTDDDYDTLNDILHDLATRAGDEAQVPDDWEYCDGFLTALLCSRRLVMPSEYFPVLFGAGPGSGPGFGAAAFRDEAQLQTFLQLWMRRWNEIAQALQQPVEMLDDPRTLQPCWHDLRGWAMGLGADERQQLQDALGHPLDELPPIGQLWALGFLDVVAAWQDDWKPPRERELAEAWKGALADIAALLDDDTEAPLPPDDDGQPVGYSERRLEVMGEAIWAAYALHDMARELGAPVATVRKAPEPGRNDPCPCGSGKKYKKCCGAAA</sequence>
<protein>
    <submittedName>
        <fullName evidence="2">YecA family protein</fullName>
    </submittedName>
</protein>
<evidence type="ECO:0000313" key="3">
    <source>
        <dbReference type="Proteomes" id="UP000320225"/>
    </source>
</evidence>
<accession>A0A554WLB7</accession>
<dbReference type="InterPro" id="IPR036255">
    <property type="entry name" value="YgfB-like_sf"/>
</dbReference>
<dbReference type="OrthoDB" id="570299at2"/>